<feature type="region of interest" description="Disordered" evidence="1">
    <location>
        <begin position="234"/>
        <end position="276"/>
    </location>
</feature>
<comment type="caution">
    <text evidence="2">The sequence shown here is derived from an EMBL/GenBank/DDBJ whole genome shotgun (WGS) entry which is preliminary data.</text>
</comment>
<dbReference type="AlphaFoldDB" id="A0A7D8UKY2"/>
<organism evidence="2 3">
    <name type="scientific">Lachnellula cervina</name>
    <dbReference type="NCBI Taxonomy" id="1316786"/>
    <lineage>
        <taxon>Eukaryota</taxon>
        <taxon>Fungi</taxon>
        <taxon>Dikarya</taxon>
        <taxon>Ascomycota</taxon>
        <taxon>Pezizomycotina</taxon>
        <taxon>Leotiomycetes</taxon>
        <taxon>Helotiales</taxon>
        <taxon>Lachnaceae</taxon>
        <taxon>Lachnellula</taxon>
    </lineage>
</organism>
<dbReference type="CDD" id="cd10170">
    <property type="entry name" value="ASKHA_NBD_HSP70"/>
    <property type="match status" value="1"/>
</dbReference>
<proteinExistence type="predicted"/>
<evidence type="ECO:0000313" key="3">
    <source>
        <dbReference type="Proteomes" id="UP000481288"/>
    </source>
</evidence>
<dbReference type="PANTHER" id="PTHR42749">
    <property type="entry name" value="CELL SHAPE-DETERMINING PROTEIN MREB"/>
    <property type="match status" value="1"/>
</dbReference>
<name>A0A7D8UKY2_9HELO</name>
<feature type="region of interest" description="Disordered" evidence="1">
    <location>
        <begin position="1"/>
        <end position="158"/>
    </location>
</feature>
<dbReference type="PANTHER" id="PTHR42749:SF8">
    <property type="entry name" value="HSP70 FAMILY PROTEIN (AFU_ORTHOLOGUE AFUA_3G13740)"/>
    <property type="match status" value="1"/>
</dbReference>
<accession>A0A7D8UKY2</accession>
<reference evidence="2 3" key="1">
    <citation type="submission" date="2018-05" db="EMBL/GenBank/DDBJ databases">
        <title>Whole genome sequencing for identification of molecular markers to develop diagnostic detection tools for the regulated plant pathogen Lachnellula willkommii.</title>
        <authorList>
            <person name="Giroux E."/>
            <person name="Bilodeau G."/>
        </authorList>
    </citation>
    <scope>NUCLEOTIDE SEQUENCE [LARGE SCALE GENOMIC DNA]</scope>
    <source>
        <strain evidence="2 3">CBS 625.97</strain>
    </source>
</reference>
<gene>
    <name evidence="2" type="ORF">LCER1_G008862</name>
</gene>
<dbReference type="OrthoDB" id="2963168at2759"/>
<evidence type="ECO:0000313" key="2">
    <source>
        <dbReference type="EMBL" id="TVY40493.1"/>
    </source>
</evidence>
<dbReference type="Proteomes" id="UP000481288">
    <property type="component" value="Unassembled WGS sequence"/>
</dbReference>
<protein>
    <recommendedName>
        <fullName evidence="4">Heat shock 70 kDa protein 12A</fullName>
    </recommendedName>
</protein>
<feature type="compositionally biased region" description="Basic and acidic residues" evidence="1">
    <location>
        <begin position="30"/>
        <end position="49"/>
    </location>
</feature>
<feature type="compositionally biased region" description="Polar residues" evidence="1">
    <location>
        <begin position="129"/>
        <end position="158"/>
    </location>
</feature>
<keyword evidence="3" id="KW-1185">Reference proteome</keyword>
<feature type="compositionally biased region" description="Polar residues" evidence="1">
    <location>
        <begin position="103"/>
        <end position="121"/>
    </location>
</feature>
<sequence>MSNSQPSPERQMAVDGISKGGAGVANPQNHDPDRSSRRDKNQDMVELGRTHSAQRQFSGVSSARQPRPPQQPDLNSRRKNSQRKDHAVVAPDARITKDKSSRSRGNSMRSHNSKNTTTRPSLQVAPKRNTATLGPRSLSSIHQNPSVDNSMPSSTLRASSSLDLPRKFIIGLDFGTTTTAVSYYSHSVEDLAPMALPGEVYSIMNWPGDGNEGVMKQVPTESWYSSIPRIRPPLQDQLGLDNLDPESSDSSDDEDTSSEASIPQIPSVAHPEALDRESDTYKLGGCNCAESTRYIWGYDVFNARYHEFISRDVHTRIERSKSMLVRSSYTQDDRDVLRASLDHLLELQLIRKYGKKEVPIPRDIQDVISDFLTEVLTHTGQQLAQFAGLTKKCPVSFVITVPVIWSPHSSRVFQCAMEDAIQHSGFGDLRHGKIDNLYITTEPEAAATYLLATADNILPGDTIVVLDCGGGTVDGSTHELHSSTPLAIQRQIGQPTGDNCGSSYLNDLYRKRLLLRLKDEHYLDCNGQTRESIVNTCMPVFETHHKRRLNIASRPSMRLSIPGLKGDRERGLVGKDAKRFEQNVMLLNIEDFNAVFLPILQRVALVLRRQLELATGEGKEPKKVFLVGGFGGCPSLISYLRTFLSNFTKEARLYYEITLIEPPRRHDRLLYLPCSCIECMLMPSSSTTVTCGSVLNHMHMGNSRGEARLAHSSFGFLRIEEHDPDEWRGHEGAEPFQDKFDGRWYVKVINYFIVKNNAILRKTTFEPCRSVHTFKINAKRFLCQEVVYVSDSATVSHYTVGHPKNRYAQVSGKVTIDMTHLKRVIEPTYPDADDNGVVCGKPHWKVEFDLLPIAEDRNLRYEARDVGTGAVLGVGQVSIAAAFKPGTF</sequence>
<dbReference type="SUPFAM" id="SSF53067">
    <property type="entry name" value="Actin-like ATPase domain"/>
    <property type="match status" value="1"/>
</dbReference>
<feature type="compositionally biased region" description="Acidic residues" evidence="1">
    <location>
        <begin position="243"/>
        <end position="257"/>
    </location>
</feature>
<evidence type="ECO:0008006" key="4">
    <source>
        <dbReference type="Google" id="ProtNLM"/>
    </source>
</evidence>
<evidence type="ECO:0000256" key="1">
    <source>
        <dbReference type="SAM" id="MobiDB-lite"/>
    </source>
</evidence>
<feature type="compositionally biased region" description="Polar residues" evidence="1">
    <location>
        <begin position="51"/>
        <end position="63"/>
    </location>
</feature>
<dbReference type="EMBL" id="QGMG01002070">
    <property type="protein sequence ID" value="TVY40493.1"/>
    <property type="molecule type" value="Genomic_DNA"/>
</dbReference>
<dbReference type="Gene3D" id="3.30.420.40">
    <property type="match status" value="2"/>
</dbReference>
<dbReference type="Gene3D" id="3.90.640.10">
    <property type="entry name" value="Actin, Chain A, domain 4"/>
    <property type="match status" value="1"/>
</dbReference>
<dbReference type="InterPro" id="IPR043129">
    <property type="entry name" value="ATPase_NBD"/>
</dbReference>